<dbReference type="RefSeq" id="WP_143010142.1">
    <property type="nucleotide sequence ID" value="NZ_FNCQ01000011.1"/>
</dbReference>
<evidence type="ECO:0000313" key="3">
    <source>
        <dbReference type="Proteomes" id="UP000198779"/>
    </source>
</evidence>
<dbReference type="InterPro" id="IPR004697">
    <property type="entry name" value="AbgT"/>
</dbReference>
<dbReference type="Pfam" id="PF03806">
    <property type="entry name" value="ABG_transport"/>
    <property type="match status" value="1"/>
</dbReference>
<keyword evidence="1" id="KW-0812">Transmembrane</keyword>
<feature type="transmembrane region" description="Helical" evidence="1">
    <location>
        <begin position="133"/>
        <end position="152"/>
    </location>
</feature>
<keyword evidence="1" id="KW-0472">Membrane</keyword>
<keyword evidence="1" id="KW-1133">Transmembrane helix</keyword>
<keyword evidence="3" id="KW-1185">Reference proteome</keyword>
<dbReference type="GO" id="GO:1902604">
    <property type="term" value="P:p-aminobenzoyl-glutamate transmembrane transport"/>
    <property type="evidence" value="ECO:0007669"/>
    <property type="project" value="InterPro"/>
</dbReference>
<feature type="transmembrane region" description="Helical" evidence="1">
    <location>
        <begin position="92"/>
        <end position="113"/>
    </location>
</feature>
<dbReference type="STRING" id="645274.SAMN04487901_11163"/>
<gene>
    <name evidence="2" type="ORF">SAMN04487901_11163</name>
</gene>
<dbReference type="Proteomes" id="UP000198779">
    <property type="component" value="Unassembled WGS sequence"/>
</dbReference>
<evidence type="ECO:0000256" key="1">
    <source>
        <dbReference type="SAM" id="Phobius"/>
    </source>
</evidence>
<protein>
    <submittedName>
        <fullName evidence="2">Aminobenzoyl-glutamate transport protein</fullName>
    </submittedName>
</protein>
<dbReference type="GO" id="GO:0015558">
    <property type="term" value="F:secondary active p-aminobenzoyl-glutamate transmembrane transporter activity"/>
    <property type="evidence" value="ECO:0007669"/>
    <property type="project" value="InterPro"/>
</dbReference>
<feature type="transmembrane region" description="Helical" evidence="1">
    <location>
        <begin position="173"/>
        <end position="194"/>
    </location>
</feature>
<accession>A0A1G7XS24</accession>
<dbReference type="EMBL" id="FNCQ01000011">
    <property type="protein sequence ID" value="SDG87009.1"/>
    <property type="molecule type" value="Genomic_DNA"/>
</dbReference>
<name>A0A1G7XS24_9BACT</name>
<organism evidence="2 3">
    <name type="scientific">Prevotella communis</name>
    <dbReference type="NCBI Taxonomy" id="2913614"/>
    <lineage>
        <taxon>Bacteria</taxon>
        <taxon>Pseudomonadati</taxon>
        <taxon>Bacteroidota</taxon>
        <taxon>Bacteroidia</taxon>
        <taxon>Bacteroidales</taxon>
        <taxon>Prevotellaceae</taxon>
        <taxon>Prevotella</taxon>
    </lineage>
</organism>
<feature type="transmembrane region" description="Helical" evidence="1">
    <location>
        <begin position="61"/>
        <end position="80"/>
    </location>
</feature>
<proteinExistence type="predicted"/>
<dbReference type="AlphaFoldDB" id="A0A1G7XS24"/>
<evidence type="ECO:0000313" key="2">
    <source>
        <dbReference type="EMBL" id="SDG87009.1"/>
    </source>
</evidence>
<reference evidence="3" key="1">
    <citation type="submission" date="2016-10" db="EMBL/GenBank/DDBJ databases">
        <authorList>
            <person name="Varghese N."/>
            <person name="Submissions S."/>
        </authorList>
    </citation>
    <scope>NUCLEOTIDE SEQUENCE [LARGE SCALE GENOMIC DNA]</scope>
    <source>
        <strain evidence="3">BP1-148</strain>
    </source>
</reference>
<sequence length="195" mass="21982">MRLNRIIARLVLVLLIAQLLLVFLSWLLSATLTDAVRPLLSSEGIRWFLGQFSVMLLKPQLIWLILLSMAGGCVWRSGIFRPSRLSFRRQSALRVSFLVLMMLITIVALLVMTPQAVLLSSTGLLWPSPFSRALVPILSALAIITSSCYGLLSRTFTSMYDVFESFRIGLQQAVPLLILYLFAVTFYESCLYVFL</sequence>